<dbReference type="PANTHER" id="PTHR13369:SF0">
    <property type="entry name" value="GLUTATHIONE S-TRANSFERASE C-TERMINAL DOMAIN-CONTAINING PROTEIN"/>
    <property type="match status" value="1"/>
</dbReference>
<evidence type="ECO:0000313" key="2">
    <source>
        <dbReference type="EMBL" id="MDE1513571.1"/>
    </source>
</evidence>
<sequence length="405" mass="46387">MHAQFKLLDLFLTQSQSFWRYEAFHTCRGSDLPWGDQHPELSAWLTALEQDQIEYYKLNPEHLCAILSEFFPQLAKIKAMLAIKLAPRATVLSLPKYLDQGIPGRKWQQIVAMGSVLLAHHQGTQWLEWCAGKGYLGRILASVSQQPVVSFEYQAELCAAGQQQAKLLHLPMNFVQGDAFQSEVARLFEANTHAVALHACGDLHVKLLQYATAAQVAAISFSPCCYHLIRDSHYQAMSNLAQHSALHLTQQELRLPLQETVTGGERVRRQRQQEMVYRLGLDALLSHELNQTAYIPIPSIQKSNLNQGFAAFCDWALHQKNIDLDVTQYDLAYFEQLGEQRFWQMERVSLVQQGFRRLLEMWLVLDKALYLQEQGYQVTIGEFCDRQTTPRNLMVNAQRIVSQSR</sequence>
<keyword evidence="2" id="KW-0808">Transferase</keyword>
<dbReference type="Gene3D" id="3.40.50.150">
    <property type="entry name" value="Vaccinia Virus protein VP39"/>
    <property type="match status" value="1"/>
</dbReference>
<reference evidence="2 3" key="1">
    <citation type="submission" date="2023-02" db="EMBL/GenBank/DDBJ databases">
        <title>Vibrio intestini sp. nov., a close relative of Vibrio cholerae isolated from the intestine of Healthy Culter dabryi.</title>
        <authorList>
            <person name="Wu N."/>
        </authorList>
    </citation>
    <scope>NUCLEOTIDE SEQUENCE [LARGE SCALE GENOMIC DNA]</scope>
    <source>
        <strain evidence="2 3">DSL-7</strain>
    </source>
</reference>
<evidence type="ECO:0000259" key="1">
    <source>
        <dbReference type="Pfam" id="PF13679"/>
    </source>
</evidence>
<dbReference type="PANTHER" id="PTHR13369">
    <property type="match status" value="1"/>
</dbReference>
<dbReference type="Proteomes" id="UP001216189">
    <property type="component" value="Unassembled WGS sequence"/>
</dbReference>
<dbReference type="InterPro" id="IPR029063">
    <property type="entry name" value="SAM-dependent_MTases_sf"/>
</dbReference>
<gene>
    <name evidence="2" type="ORF">PUN32_00915</name>
</gene>
<comment type="caution">
    <text evidence="2">The sequence shown here is derived from an EMBL/GenBank/DDBJ whole genome shotgun (WGS) entry which is preliminary data.</text>
</comment>
<dbReference type="GO" id="GO:0008168">
    <property type="term" value="F:methyltransferase activity"/>
    <property type="evidence" value="ECO:0007669"/>
    <property type="project" value="UniProtKB-KW"/>
</dbReference>
<feature type="domain" description="Methyltransferase" evidence="1">
    <location>
        <begin position="118"/>
        <end position="230"/>
    </location>
</feature>
<dbReference type="EMBL" id="JARBFT010000001">
    <property type="protein sequence ID" value="MDE1513571.1"/>
    <property type="molecule type" value="Genomic_DNA"/>
</dbReference>
<dbReference type="Pfam" id="PF13679">
    <property type="entry name" value="Methyltransf_32"/>
    <property type="match status" value="1"/>
</dbReference>
<keyword evidence="3" id="KW-1185">Reference proteome</keyword>
<organism evidence="2 3">
    <name type="scientific">Vibrio chanodichtyis</name>
    <dbReference type="NCBI Taxonomy" id="3027932"/>
    <lineage>
        <taxon>Bacteria</taxon>
        <taxon>Pseudomonadati</taxon>
        <taxon>Pseudomonadota</taxon>
        <taxon>Gammaproteobacteria</taxon>
        <taxon>Vibrionales</taxon>
        <taxon>Vibrionaceae</taxon>
        <taxon>Vibrio</taxon>
    </lineage>
</organism>
<accession>A0ABT5UWV4</accession>
<dbReference type="SUPFAM" id="SSF53335">
    <property type="entry name" value="S-adenosyl-L-methionine-dependent methyltransferases"/>
    <property type="match status" value="1"/>
</dbReference>
<dbReference type="GO" id="GO:0032259">
    <property type="term" value="P:methylation"/>
    <property type="evidence" value="ECO:0007669"/>
    <property type="project" value="UniProtKB-KW"/>
</dbReference>
<name>A0ABT5UWV4_9VIBR</name>
<protein>
    <submittedName>
        <fullName evidence="2">Methyltransferase</fullName>
    </submittedName>
</protein>
<keyword evidence="2" id="KW-0489">Methyltransferase</keyword>
<dbReference type="InterPro" id="IPR025714">
    <property type="entry name" value="Methyltranfer_dom"/>
</dbReference>
<dbReference type="RefSeq" id="WP_274721333.1">
    <property type="nucleotide sequence ID" value="NZ_JARBFT010000001.1"/>
</dbReference>
<evidence type="ECO:0000313" key="3">
    <source>
        <dbReference type="Proteomes" id="UP001216189"/>
    </source>
</evidence>
<proteinExistence type="predicted"/>